<dbReference type="OrthoDB" id="9801456at2"/>
<dbReference type="InterPro" id="IPR018357">
    <property type="entry name" value="Hexapep_transf_CS"/>
</dbReference>
<dbReference type="EC" id="2.3.1.30" evidence="1 7"/>
<dbReference type="Proteomes" id="UP000030466">
    <property type="component" value="Unassembled WGS sequence"/>
</dbReference>
<keyword evidence="4" id="KW-0677">Repeat</keyword>
<name>A0A0A6YA70_KOCRO</name>
<keyword evidence="5" id="KW-0028">Amino-acid biosynthesis</keyword>
<gene>
    <name evidence="8" type="ORF">GY22_16700</name>
</gene>
<accession>A0A0A6YA70</accession>
<evidence type="ECO:0000256" key="1">
    <source>
        <dbReference type="ARBA" id="ARBA00013266"/>
    </source>
</evidence>
<dbReference type="GO" id="GO:0006535">
    <property type="term" value="P:cysteine biosynthetic process from serine"/>
    <property type="evidence" value="ECO:0007669"/>
    <property type="project" value="InterPro"/>
</dbReference>
<dbReference type="InterPro" id="IPR005881">
    <property type="entry name" value="Ser_O-AcTrfase"/>
</dbReference>
<evidence type="ECO:0000256" key="7">
    <source>
        <dbReference type="PIRNR" id="PIRNR000441"/>
    </source>
</evidence>
<protein>
    <recommendedName>
        <fullName evidence="2 7">Serine acetyltransferase</fullName>
        <ecNumber evidence="1 7">2.3.1.30</ecNumber>
    </recommendedName>
</protein>
<dbReference type="RefSeq" id="WP_035930456.1">
    <property type="nucleotide sequence ID" value="NZ_JSUH01000025.1"/>
</dbReference>
<dbReference type="GO" id="GO:0009001">
    <property type="term" value="F:serine O-acetyltransferase activity"/>
    <property type="evidence" value="ECO:0007669"/>
    <property type="project" value="UniProtKB-EC"/>
</dbReference>
<reference evidence="8 9" key="1">
    <citation type="journal article" date="2003" name="Int. J. Syst. Evol. Microbiol.">
        <title>Kocuria polaris sp. nov., an orange-pigmented psychrophilic bacterium isolated from an Antarctic cyanobacterial mat sample.</title>
        <authorList>
            <person name="Reddy G.S."/>
            <person name="Prakash J.S."/>
            <person name="Prabahar V."/>
            <person name="Matsumoto G.I."/>
            <person name="Stackebrandt E."/>
            <person name="Shivaji S."/>
        </authorList>
    </citation>
    <scope>NUCLEOTIDE SEQUENCE [LARGE SCALE GENOMIC DNA]</scope>
    <source>
        <strain evidence="8 9">CMS 76or</strain>
    </source>
</reference>
<dbReference type="NCBIfam" id="NF041874">
    <property type="entry name" value="EPS_EpsC"/>
    <property type="match status" value="1"/>
</dbReference>
<dbReference type="InterPro" id="IPR042122">
    <property type="entry name" value="Ser_AcTrfase_N_sf"/>
</dbReference>
<dbReference type="Gene3D" id="2.160.10.10">
    <property type="entry name" value="Hexapeptide repeat proteins"/>
    <property type="match status" value="1"/>
</dbReference>
<evidence type="ECO:0000256" key="3">
    <source>
        <dbReference type="ARBA" id="ARBA00022679"/>
    </source>
</evidence>
<evidence type="ECO:0000313" key="8">
    <source>
        <dbReference type="EMBL" id="KHD96247.1"/>
    </source>
</evidence>
<dbReference type="SUPFAM" id="SSF51161">
    <property type="entry name" value="Trimeric LpxA-like enzymes"/>
    <property type="match status" value="1"/>
</dbReference>
<dbReference type="InterPro" id="IPR011004">
    <property type="entry name" value="Trimer_LpxA-like_sf"/>
</dbReference>
<dbReference type="AlphaFoldDB" id="A0A0A6YA70"/>
<sequence length="169" mass="16879">MTEPTRPSVLADARSIAAADPAGQGTVATLLSYPGLHAVAAHRIAHRLWSTRWGRPAAQAIATASAKATGITIHPGAVIGHRLFIDHGSEVVLGETSVIGDDVTIYQGASFVGDGSPGRRHAVVGDGVLIGSGAKVIGPITIGAGAKIGAGAVVTRDVAANTTVVGIDV</sequence>
<dbReference type="PANTHER" id="PTHR42811">
    <property type="entry name" value="SERINE ACETYLTRANSFERASE"/>
    <property type="match status" value="1"/>
</dbReference>
<dbReference type="PROSITE" id="PS00101">
    <property type="entry name" value="HEXAPEP_TRANSFERASES"/>
    <property type="match status" value="1"/>
</dbReference>
<evidence type="ECO:0000256" key="2">
    <source>
        <dbReference type="ARBA" id="ARBA00018522"/>
    </source>
</evidence>
<evidence type="ECO:0000256" key="6">
    <source>
        <dbReference type="ARBA" id="ARBA00049486"/>
    </source>
</evidence>
<evidence type="ECO:0000256" key="4">
    <source>
        <dbReference type="ARBA" id="ARBA00022737"/>
    </source>
</evidence>
<proteinExistence type="inferred from homology"/>
<evidence type="ECO:0000256" key="5">
    <source>
        <dbReference type="ARBA" id="ARBA00023192"/>
    </source>
</evidence>
<evidence type="ECO:0000313" key="9">
    <source>
        <dbReference type="Proteomes" id="UP000030466"/>
    </source>
</evidence>
<keyword evidence="7" id="KW-0012">Acyltransferase</keyword>
<dbReference type="EMBL" id="JSUH01000025">
    <property type="protein sequence ID" value="KHD96247.1"/>
    <property type="molecule type" value="Genomic_DNA"/>
</dbReference>
<comment type="similarity">
    <text evidence="7">Belongs to the transferase hexapeptide repeat family.</text>
</comment>
<keyword evidence="5" id="KW-0198">Cysteine biosynthesis</keyword>
<dbReference type="GO" id="GO:0005737">
    <property type="term" value="C:cytoplasm"/>
    <property type="evidence" value="ECO:0007669"/>
    <property type="project" value="InterPro"/>
</dbReference>
<dbReference type="PIRSF" id="PIRSF000441">
    <property type="entry name" value="CysE"/>
    <property type="match status" value="1"/>
</dbReference>
<comment type="catalytic activity">
    <reaction evidence="6 7">
        <text>L-serine + acetyl-CoA = O-acetyl-L-serine + CoA</text>
        <dbReference type="Rhea" id="RHEA:24560"/>
        <dbReference type="ChEBI" id="CHEBI:33384"/>
        <dbReference type="ChEBI" id="CHEBI:57287"/>
        <dbReference type="ChEBI" id="CHEBI:57288"/>
        <dbReference type="ChEBI" id="CHEBI:58340"/>
        <dbReference type="EC" id="2.3.1.30"/>
    </reaction>
</comment>
<keyword evidence="9" id="KW-1185">Reference proteome</keyword>
<comment type="caution">
    <text evidence="8">The sequence shown here is derived from an EMBL/GenBank/DDBJ whole genome shotgun (WGS) entry which is preliminary data.</text>
</comment>
<dbReference type="Gene3D" id="1.10.3130.10">
    <property type="entry name" value="serine acetyltransferase, domain 1"/>
    <property type="match status" value="1"/>
</dbReference>
<dbReference type="Pfam" id="PF00132">
    <property type="entry name" value="Hexapep"/>
    <property type="match status" value="1"/>
</dbReference>
<dbReference type="InterPro" id="IPR053376">
    <property type="entry name" value="Serine_acetyltransferase"/>
</dbReference>
<organism evidence="8 9">
    <name type="scientific">Kocuria rosea subsp. polaris</name>
    <dbReference type="NCBI Taxonomy" id="136273"/>
    <lineage>
        <taxon>Bacteria</taxon>
        <taxon>Bacillati</taxon>
        <taxon>Actinomycetota</taxon>
        <taxon>Actinomycetes</taxon>
        <taxon>Micrococcales</taxon>
        <taxon>Micrococcaceae</taxon>
        <taxon>Kocuria</taxon>
    </lineage>
</organism>
<dbReference type="InterPro" id="IPR001451">
    <property type="entry name" value="Hexapep"/>
</dbReference>
<keyword evidence="3 7" id="KW-0808">Transferase</keyword>